<proteinExistence type="predicted"/>
<feature type="transmembrane region" description="Helical" evidence="1">
    <location>
        <begin position="80"/>
        <end position="101"/>
    </location>
</feature>
<evidence type="ECO:0000313" key="2">
    <source>
        <dbReference type="EMBL" id="HAT1595856.1"/>
    </source>
</evidence>
<dbReference type="InterPro" id="IPR036259">
    <property type="entry name" value="MFS_trans_sf"/>
</dbReference>
<comment type="caution">
    <text evidence="2">The sequence shown here is derived from an EMBL/GenBank/DDBJ whole genome shotgun (WGS) entry which is preliminary data.</text>
</comment>
<feature type="transmembrane region" description="Helical" evidence="1">
    <location>
        <begin position="17"/>
        <end position="37"/>
    </location>
</feature>
<reference evidence="2" key="1">
    <citation type="journal article" date="2018" name="Genome Biol.">
        <title>SKESA: strategic k-mer extension for scrupulous assemblies.</title>
        <authorList>
            <person name="Souvorov A."/>
            <person name="Agarwala R."/>
            <person name="Lipman D.J."/>
        </authorList>
    </citation>
    <scope>NUCLEOTIDE SEQUENCE</scope>
    <source>
        <strain evidence="2">D3612</strain>
    </source>
</reference>
<evidence type="ECO:0000313" key="3">
    <source>
        <dbReference type="Proteomes" id="UP000861567"/>
    </source>
</evidence>
<accession>A0AAN5R4L8</accession>
<name>A0AAN5R4L8_LEGPN</name>
<keyword evidence="1" id="KW-1133">Transmembrane helix</keyword>
<dbReference type="AlphaFoldDB" id="A0AAN5R4L8"/>
<reference evidence="2" key="2">
    <citation type="submission" date="2020-11" db="EMBL/GenBank/DDBJ databases">
        <authorList>
            <consortium name="NCBI Pathogen Detection Project"/>
        </authorList>
    </citation>
    <scope>NUCLEOTIDE SEQUENCE</scope>
    <source>
        <strain evidence="2">D3612</strain>
    </source>
</reference>
<gene>
    <name evidence="2" type="ORF">I8Y58_001069</name>
</gene>
<keyword evidence="1" id="KW-0812">Transmembrane</keyword>
<dbReference type="Proteomes" id="UP000861567">
    <property type="component" value="Unassembled WGS sequence"/>
</dbReference>
<feature type="transmembrane region" description="Helical" evidence="1">
    <location>
        <begin position="49"/>
        <end position="68"/>
    </location>
</feature>
<protein>
    <submittedName>
        <fullName evidence="2">Uncharacterized protein</fullName>
    </submittedName>
</protein>
<sequence length="104" mass="11675">MKTGFNILYLHDLHLKMIFYAIVGFFTGAVTIGFSLVKDYVKPSMIGTGISILNMGQICIGMILSPLFGELLDLFHDNYVWAATPVILCAFISVYASYWLWKKG</sequence>
<evidence type="ECO:0000256" key="1">
    <source>
        <dbReference type="SAM" id="Phobius"/>
    </source>
</evidence>
<organism evidence="2 3">
    <name type="scientific">Legionella pneumophila</name>
    <dbReference type="NCBI Taxonomy" id="446"/>
    <lineage>
        <taxon>Bacteria</taxon>
        <taxon>Pseudomonadati</taxon>
        <taxon>Pseudomonadota</taxon>
        <taxon>Gammaproteobacteria</taxon>
        <taxon>Legionellales</taxon>
        <taxon>Legionellaceae</taxon>
        <taxon>Legionella</taxon>
    </lineage>
</organism>
<dbReference type="EMBL" id="DACSEI010000007">
    <property type="protein sequence ID" value="HAT1595856.1"/>
    <property type="molecule type" value="Genomic_DNA"/>
</dbReference>
<dbReference type="SUPFAM" id="SSF103473">
    <property type="entry name" value="MFS general substrate transporter"/>
    <property type="match status" value="1"/>
</dbReference>
<keyword evidence="1" id="KW-0472">Membrane</keyword>
<dbReference type="Gene3D" id="1.20.1250.20">
    <property type="entry name" value="MFS general substrate transporter like domains"/>
    <property type="match status" value="1"/>
</dbReference>